<dbReference type="EMBL" id="JAFMYU010000006">
    <property type="protein sequence ID" value="MBO0931374.1"/>
    <property type="molecule type" value="Genomic_DNA"/>
</dbReference>
<gene>
    <name evidence="1" type="ORF">J2I48_10235</name>
</gene>
<name>A0A939JXT9_9BACT</name>
<accession>A0A939JXT9</accession>
<protein>
    <submittedName>
        <fullName evidence="1">DUF4932 domain-containing protein</fullName>
    </submittedName>
</protein>
<evidence type="ECO:0000313" key="1">
    <source>
        <dbReference type="EMBL" id="MBO0931374.1"/>
    </source>
</evidence>
<evidence type="ECO:0000313" key="2">
    <source>
        <dbReference type="Proteomes" id="UP000664795"/>
    </source>
</evidence>
<proteinExistence type="predicted"/>
<dbReference type="RefSeq" id="WP_207335336.1">
    <property type="nucleotide sequence ID" value="NZ_JAFMYU010000006.1"/>
</dbReference>
<dbReference type="Proteomes" id="UP000664795">
    <property type="component" value="Unassembled WGS sequence"/>
</dbReference>
<dbReference type="Pfam" id="PF16286">
    <property type="entry name" value="DUF4932"/>
    <property type="match status" value="1"/>
</dbReference>
<comment type="caution">
    <text evidence="1">The sequence shown here is derived from an EMBL/GenBank/DDBJ whole genome shotgun (WGS) entry which is preliminary data.</text>
</comment>
<keyword evidence="2" id="KW-1185">Reference proteome</keyword>
<reference evidence="1 2" key="1">
    <citation type="submission" date="2021-03" db="EMBL/GenBank/DDBJ databases">
        <title>Fibrella sp. HMF5036 genome sequencing and assembly.</title>
        <authorList>
            <person name="Kang H."/>
            <person name="Kim H."/>
            <person name="Bae S."/>
            <person name="Joh K."/>
        </authorList>
    </citation>
    <scope>NUCLEOTIDE SEQUENCE [LARGE SCALE GENOMIC DNA]</scope>
    <source>
        <strain evidence="1 2">HMF5036</strain>
    </source>
</reference>
<dbReference type="AlphaFoldDB" id="A0A939JXT9"/>
<sequence length="467" mass="53435">MLFFLGHQSPASAPPKASSPVRLSETYELANIILALTDYGKTDRWEVAQQSAYYQQVRAYFAPYASHPLLTRVNYSREKWESYLSFRTDAYAFSFDTNSRLVRTIDFHANQGFNPFEEHLELIHDFVKTTGFRRFYRDHLPYYQDLATAYLQSQRYGEMRHFLEREFGERPEIATYAIVVSPLVGRMNCHRIVAGVGTDFISLPDFLLTGKAPHTVTQAEIASGTHMLFTELDHAFVNPLTYQHRALLRANFTVTKWDKGSGYDKDSVSTFNEYMTWAVYDLYVQTYFPAVAANVSQDWALQNATRGFFASSLVNQELTHLYNNRRRGQTIRDLYPALVKRLGIRQASLSQPAITDFSFDNQTVTDSITTVILHFSEPMTPCQSLDLIRVVEQGGSARQDRLVLTPETNKLVWTAQNTTLLFTLPLLNGAVNTLVFNYPWKTQITLRNSKGVDLPPYSRINIKVATN</sequence>
<dbReference type="InterPro" id="IPR032560">
    <property type="entry name" value="DUF4932"/>
</dbReference>
<organism evidence="1 2">
    <name type="scientific">Fibrella aquatilis</name>
    <dbReference type="NCBI Taxonomy" id="2817059"/>
    <lineage>
        <taxon>Bacteria</taxon>
        <taxon>Pseudomonadati</taxon>
        <taxon>Bacteroidota</taxon>
        <taxon>Cytophagia</taxon>
        <taxon>Cytophagales</taxon>
        <taxon>Spirosomataceae</taxon>
        <taxon>Fibrella</taxon>
    </lineage>
</organism>